<dbReference type="Proteomes" id="UP001187415">
    <property type="component" value="Unassembled WGS sequence"/>
</dbReference>
<feature type="compositionally biased region" description="Basic and acidic residues" evidence="1">
    <location>
        <begin position="70"/>
        <end position="82"/>
    </location>
</feature>
<proteinExistence type="predicted"/>
<reference evidence="2" key="1">
    <citation type="submission" date="2023-07" db="EMBL/GenBank/DDBJ databases">
        <title>Chromosome-level Genome Assembly of Striped Snakehead (Channa striata).</title>
        <authorList>
            <person name="Liu H."/>
        </authorList>
    </citation>
    <scope>NUCLEOTIDE SEQUENCE</scope>
    <source>
        <strain evidence="2">Gz</strain>
        <tissue evidence="2">Muscle</tissue>
    </source>
</reference>
<keyword evidence="3" id="KW-1185">Reference proteome</keyword>
<accession>A0AA88MRQ3</accession>
<comment type="caution">
    <text evidence="2">The sequence shown here is derived from an EMBL/GenBank/DDBJ whole genome shotgun (WGS) entry which is preliminary data.</text>
</comment>
<organism evidence="2 3">
    <name type="scientific">Channa striata</name>
    <name type="common">Snakehead murrel</name>
    <name type="synonym">Ophicephalus striatus</name>
    <dbReference type="NCBI Taxonomy" id="64152"/>
    <lineage>
        <taxon>Eukaryota</taxon>
        <taxon>Metazoa</taxon>
        <taxon>Chordata</taxon>
        <taxon>Craniata</taxon>
        <taxon>Vertebrata</taxon>
        <taxon>Euteleostomi</taxon>
        <taxon>Actinopterygii</taxon>
        <taxon>Neopterygii</taxon>
        <taxon>Teleostei</taxon>
        <taxon>Neoteleostei</taxon>
        <taxon>Acanthomorphata</taxon>
        <taxon>Anabantaria</taxon>
        <taxon>Anabantiformes</taxon>
        <taxon>Channoidei</taxon>
        <taxon>Channidae</taxon>
        <taxon>Channa</taxon>
    </lineage>
</organism>
<feature type="region of interest" description="Disordered" evidence="1">
    <location>
        <begin position="70"/>
        <end position="92"/>
    </location>
</feature>
<dbReference type="AlphaFoldDB" id="A0AA88MRQ3"/>
<dbReference type="EMBL" id="JAUPFM010000008">
    <property type="protein sequence ID" value="KAK2843966.1"/>
    <property type="molecule type" value="Genomic_DNA"/>
</dbReference>
<name>A0AA88MRQ3_CHASR</name>
<evidence type="ECO:0000256" key="1">
    <source>
        <dbReference type="SAM" id="MobiDB-lite"/>
    </source>
</evidence>
<protein>
    <submittedName>
        <fullName evidence="2">Uncharacterized protein</fullName>
    </submittedName>
</protein>
<gene>
    <name evidence="2" type="ORF">Q5P01_010625</name>
</gene>
<evidence type="ECO:0000313" key="3">
    <source>
        <dbReference type="Proteomes" id="UP001187415"/>
    </source>
</evidence>
<sequence length="92" mass="10023">MAALMRPQRGVATGRECDCIISDEPSKDHINVGELKPCEEVLCPGCADRDSDEGHIILSPDAFFSVRSADTAKRAERPELKSAPRVSAKLTR</sequence>
<evidence type="ECO:0000313" key="2">
    <source>
        <dbReference type="EMBL" id="KAK2843966.1"/>
    </source>
</evidence>